<gene>
    <name evidence="3" type="ORF">BESB_028710</name>
</gene>
<keyword evidence="4" id="KW-1185">Reference proteome</keyword>
<dbReference type="OrthoDB" id="331558at2759"/>
<feature type="region of interest" description="Disordered" evidence="1">
    <location>
        <begin position="103"/>
        <end position="157"/>
    </location>
</feature>
<dbReference type="KEGG" id="bbes:BESB_028710"/>
<dbReference type="RefSeq" id="XP_029215445.1">
    <property type="nucleotide sequence ID" value="XM_029361545.1"/>
</dbReference>
<name>A0A2A9M6D3_BESBE</name>
<dbReference type="GeneID" id="40307923"/>
<dbReference type="Proteomes" id="UP000224006">
    <property type="component" value="Unassembled WGS sequence"/>
</dbReference>
<sequence>MIRLARPRLFVFHVCASALLPINILSSSGQFLLDESAEYYPAVKPFEAGKFQSFIPYAAQPLTPLQKTGVQLASSPAVALFEGSATDYRDVLAVIQTNWRKPEVSNQPVTQDVSSPPIGESVPDKKPSLVRSRSASLPAVQKEKDEQADSSASSKAERVAETALSLIEEGQSLSSPWHRPNTPVEVLNVHTTGKTATGIKAQVLPEQYGPHGGIVNDSIIRTMNHEAVIEEAKWDFYFPKAELITKANDFVRRFGVDSPGLTSPTQKQK</sequence>
<protein>
    <submittedName>
        <fullName evidence="3">Uncharacterized protein</fullName>
    </submittedName>
</protein>
<evidence type="ECO:0000313" key="4">
    <source>
        <dbReference type="Proteomes" id="UP000224006"/>
    </source>
</evidence>
<feature type="signal peptide" evidence="2">
    <location>
        <begin position="1"/>
        <end position="29"/>
    </location>
</feature>
<accession>A0A2A9M6D3</accession>
<proteinExistence type="predicted"/>
<dbReference type="AlphaFoldDB" id="A0A2A9M6D3"/>
<evidence type="ECO:0000313" key="3">
    <source>
        <dbReference type="EMBL" id="PFH31436.1"/>
    </source>
</evidence>
<evidence type="ECO:0000256" key="2">
    <source>
        <dbReference type="SAM" id="SignalP"/>
    </source>
</evidence>
<dbReference type="EMBL" id="NWUJ01000015">
    <property type="protein sequence ID" value="PFH31436.1"/>
    <property type="molecule type" value="Genomic_DNA"/>
</dbReference>
<comment type="caution">
    <text evidence="3">The sequence shown here is derived from an EMBL/GenBank/DDBJ whole genome shotgun (WGS) entry which is preliminary data.</text>
</comment>
<evidence type="ECO:0000256" key="1">
    <source>
        <dbReference type="SAM" id="MobiDB-lite"/>
    </source>
</evidence>
<reference evidence="3 4" key="1">
    <citation type="submission" date="2017-09" db="EMBL/GenBank/DDBJ databases">
        <title>Genome sequencing of Besnoitia besnoiti strain Bb-Ger1.</title>
        <authorList>
            <person name="Schares G."/>
            <person name="Venepally P."/>
            <person name="Lorenzi H.A."/>
        </authorList>
    </citation>
    <scope>NUCLEOTIDE SEQUENCE [LARGE SCALE GENOMIC DNA]</scope>
    <source>
        <strain evidence="3 4">Bb-Ger1</strain>
    </source>
</reference>
<dbReference type="VEuPathDB" id="ToxoDB:BESB_028710"/>
<feature type="compositionally biased region" description="Polar residues" evidence="1">
    <location>
        <begin position="103"/>
        <end position="114"/>
    </location>
</feature>
<organism evidence="3 4">
    <name type="scientific">Besnoitia besnoiti</name>
    <name type="common">Apicomplexan protozoan</name>
    <dbReference type="NCBI Taxonomy" id="94643"/>
    <lineage>
        <taxon>Eukaryota</taxon>
        <taxon>Sar</taxon>
        <taxon>Alveolata</taxon>
        <taxon>Apicomplexa</taxon>
        <taxon>Conoidasida</taxon>
        <taxon>Coccidia</taxon>
        <taxon>Eucoccidiorida</taxon>
        <taxon>Eimeriorina</taxon>
        <taxon>Sarcocystidae</taxon>
        <taxon>Besnoitia</taxon>
    </lineage>
</organism>
<keyword evidence="2" id="KW-0732">Signal</keyword>
<feature type="chain" id="PRO_5012043997" evidence="2">
    <location>
        <begin position="30"/>
        <end position="269"/>
    </location>
</feature>